<keyword evidence="4 6" id="KW-1133">Transmembrane helix</keyword>
<comment type="caution">
    <text evidence="7">The sequence shown here is derived from an EMBL/GenBank/DDBJ whole genome shotgun (WGS) entry which is preliminary data.</text>
</comment>
<evidence type="ECO:0000256" key="5">
    <source>
        <dbReference type="ARBA" id="ARBA00023136"/>
    </source>
</evidence>
<keyword evidence="2" id="KW-1003">Cell membrane</keyword>
<feature type="transmembrane region" description="Helical" evidence="6">
    <location>
        <begin position="141"/>
        <end position="158"/>
    </location>
</feature>
<name>A0A1T1AVN3_RHOFE</name>
<evidence type="ECO:0000256" key="3">
    <source>
        <dbReference type="ARBA" id="ARBA00022692"/>
    </source>
</evidence>
<feature type="transmembrane region" description="Helical" evidence="6">
    <location>
        <begin position="259"/>
        <end position="281"/>
    </location>
</feature>
<dbReference type="EMBL" id="MTJN01000002">
    <property type="protein sequence ID" value="OOV08093.1"/>
    <property type="molecule type" value="Genomic_DNA"/>
</dbReference>
<keyword evidence="5 6" id="KW-0472">Membrane</keyword>
<evidence type="ECO:0000256" key="6">
    <source>
        <dbReference type="SAM" id="Phobius"/>
    </source>
</evidence>
<feature type="transmembrane region" description="Helical" evidence="6">
    <location>
        <begin position="301"/>
        <end position="324"/>
    </location>
</feature>
<sequence length="334" mass="36087">MSVTPVANAEAAQAARQARNKERRSLAIRLAISVLLILWLGWHLDLSALSQRLTTLDAFWVTMAFVTVFAAVLISAWKWGLILSTRGFALPYTRLLRHYFVGLFFNNVLPTTVGGDAVRAWETSKDTGETPEAIGSVVTERLIAGMALGATALLGLPFMAFSPRLLGLVGLFLVIDVALVALFLLPKVAEGIVGKLVPPRLSSLHENIHQTVQVVRATLKNRGLFLKVALYSVAFQILVAAVNACIFKAMGVPVTLAQCVIFTPMIFTVTMLPISLSGFGVREAAYWYFFSQVGVSQADAVAASLLFFVIVGISSLPGALLFSLKRPLNQAAKV</sequence>
<dbReference type="InterPro" id="IPR022791">
    <property type="entry name" value="L-PG_synthase/AglD"/>
</dbReference>
<dbReference type="Proteomes" id="UP000190750">
    <property type="component" value="Unassembled WGS sequence"/>
</dbReference>
<evidence type="ECO:0000313" key="8">
    <source>
        <dbReference type="Proteomes" id="UP000190750"/>
    </source>
</evidence>
<dbReference type="PANTHER" id="PTHR40277">
    <property type="entry name" value="BLL5419 PROTEIN"/>
    <property type="match status" value="1"/>
</dbReference>
<dbReference type="Pfam" id="PF03706">
    <property type="entry name" value="LPG_synthase_TM"/>
    <property type="match status" value="1"/>
</dbReference>
<proteinExistence type="predicted"/>
<protein>
    <recommendedName>
        <fullName evidence="9">Lysylphosphatidylglycerol synthetase</fullName>
    </recommendedName>
</protein>
<dbReference type="AlphaFoldDB" id="A0A1T1AVN3"/>
<gene>
    <name evidence="7" type="ORF">RF819_16415</name>
</gene>
<reference evidence="7 8" key="1">
    <citation type="submission" date="2017-01" db="EMBL/GenBank/DDBJ databases">
        <title>Genome sequencing of Rhodoferax fermentans JCM 7819.</title>
        <authorList>
            <person name="Kim Y.J."/>
            <person name="Farh M.E.-A."/>
            <person name="Yang D.-C."/>
        </authorList>
    </citation>
    <scope>NUCLEOTIDE SEQUENCE [LARGE SCALE GENOMIC DNA]</scope>
    <source>
        <strain evidence="7 8">JCM 7819</strain>
    </source>
</reference>
<organism evidence="7 8">
    <name type="scientific">Rhodoferax fermentans</name>
    <dbReference type="NCBI Taxonomy" id="28066"/>
    <lineage>
        <taxon>Bacteria</taxon>
        <taxon>Pseudomonadati</taxon>
        <taxon>Pseudomonadota</taxon>
        <taxon>Betaproteobacteria</taxon>
        <taxon>Burkholderiales</taxon>
        <taxon>Comamonadaceae</taxon>
        <taxon>Rhodoferax</taxon>
    </lineage>
</organism>
<feature type="transmembrane region" description="Helical" evidence="6">
    <location>
        <begin position="228"/>
        <end position="247"/>
    </location>
</feature>
<evidence type="ECO:0000313" key="7">
    <source>
        <dbReference type="EMBL" id="OOV08093.1"/>
    </source>
</evidence>
<evidence type="ECO:0000256" key="2">
    <source>
        <dbReference type="ARBA" id="ARBA00022475"/>
    </source>
</evidence>
<dbReference type="STRING" id="28066.RF819_16415"/>
<dbReference type="RefSeq" id="WP_078365960.1">
    <property type="nucleotide sequence ID" value="NZ_MTJN01000002.1"/>
</dbReference>
<dbReference type="NCBIfam" id="TIGR00374">
    <property type="entry name" value="flippase-like domain"/>
    <property type="match status" value="1"/>
</dbReference>
<accession>A0A1T1AVN3</accession>
<evidence type="ECO:0000256" key="4">
    <source>
        <dbReference type="ARBA" id="ARBA00022989"/>
    </source>
</evidence>
<feature type="transmembrane region" description="Helical" evidence="6">
    <location>
        <begin position="98"/>
        <end position="121"/>
    </location>
</feature>
<evidence type="ECO:0000256" key="1">
    <source>
        <dbReference type="ARBA" id="ARBA00004651"/>
    </source>
</evidence>
<feature type="transmembrane region" description="Helical" evidence="6">
    <location>
        <begin position="26"/>
        <end position="46"/>
    </location>
</feature>
<comment type="subcellular location">
    <subcellularLocation>
        <location evidence="1">Cell membrane</location>
        <topology evidence="1">Multi-pass membrane protein</topology>
    </subcellularLocation>
</comment>
<feature type="transmembrane region" description="Helical" evidence="6">
    <location>
        <begin position="58"/>
        <end position="77"/>
    </location>
</feature>
<dbReference type="GO" id="GO:0005886">
    <property type="term" value="C:plasma membrane"/>
    <property type="evidence" value="ECO:0007669"/>
    <property type="project" value="UniProtKB-SubCell"/>
</dbReference>
<dbReference type="OrthoDB" id="9126302at2"/>
<keyword evidence="8" id="KW-1185">Reference proteome</keyword>
<feature type="transmembrane region" description="Helical" evidence="6">
    <location>
        <begin position="165"/>
        <end position="185"/>
    </location>
</feature>
<dbReference type="PANTHER" id="PTHR40277:SF1">
    <property type="entry name" value="BLL5419 PROTEIN"/>
    <property type="match status" value="1"/>
</dbReference>
<keyword evidence="3 6" id="KW-0812">Transmembrane</keyword>
<evidence type="ECO:0008006" key="9">
    <source>
        <dbReference type="Google" id="ProtNLM"/>
    </source>
</evidence>